<feature type="region of interest" description="Disordered" evidence="1">
    <location>
        <begin position="528"/>
        <end position="552"/>
    </location>
</feature>
<dbReference type="Gene3D" id="3.40.50.1390">
    <property type="entry name" value="Resolvase, N-terminal catalytic domain"/>
    <property type="match status" value="1"/>
</dbReference>
<dbReference type="RefSeq" id="WP_171189209.1">
    <property type="nucleotide sequence ID" value="NZ_WTPX01000138.1"/>
</dbReference>
<reference evidence="3 4" key="1">
    <citation type="journal article" date="2020" name="Syst. Appl. Microbiol.">
        <title>Alienimonas chondri sp. nov., a novel planctomycete isolated from the biofilm of the red alga Chondrus crispus.</title>
        <authorList>
            <person name="Vitorino I."/>
            <person name="Albuquerque L."/>
            <person name="Wiegand S."/>
            <person name="Kallscheuer N."/>
            <person name="da Costa M.S."/>
            <person name="Lobo-da-Cunha A."/>
            <person name="Jogler C."/>
            <person name="Lage O.M."/>
        </authorList>
    </citation>
    <scope>NUCLEOTIDE SEQUENCE [LARGE SCALE GENOMIC DNA]</scope>
    <source>
        <strain evidence="3 4">LzC2</strain>
    </source>
</reference>
<evidence type="ECO:0000259" key="2">
    <source>
        <dbReference type="PROSITE" id="PS51736"/>
    </source>
</evidence>
<feature type="domain" description="Resolvase/invertase-type recombinase catalytic" evidence="2">
    <location>
        <begin position="9"/>
        <end position="161"/>
    </location>
</feature>
<evidence type="ECO:0000313" key="4">
    <source>
        <dbReference type="Proteomes" id="UP000609651"/>
    </source>
</evidence>
<gene>
    <name evidence="3" type="ORF">LzC2_34070</name>
</gene>
<evidence type="ECO:0000313" key="3">
    <source>
        <dbReference type="EMBL" id="NNJ27305.1"/>
    </source>
</evidence>
<dbReference type="CDD" id="cd00338">
    <property type="entry name" value="Ser_Recombinase"/>
    <property type="match status" value="1"/>
</dbReference>
<dbReference type="InterPro" id="IPR050639">
    <property type="entry name" value="SSR_resolvase"/>
</dbReference>
<proteinExistence type="predicted"/>
<dbReference type="SMART" id="SM00857">
    <property type="entry name" value="Resolvase"/>
    <property type="match status" value="1"/>
</dbReference>
<dbReference type="EMBL" id="WTPX01000138">
    <property type="protein sequence ID" value="NNJ27305.1"/>
    <property type="molecule type" value="Genomic_DNA"/>
</dbReference>
<dbReference type="Pfam" id="PF13408">
    <property type="entry name" value="Zn_ribbon_recom"/>
    <property type="match status" value="1"/>
</dbReference>
<dbReference type="Pfam" id="PF00239">
    <property type="entry name" value="Resolvase"/>
    <property type="match status" value="1"/>
</dbReference>
<dbReference type="PROSITE" id="PS51736">
    <property type="entry name" value="RECOMBINASES_3"/>
    <property type="match status" value="1"/>
</dbReference>
<dbReference type="Proteomes" id="UP000609651">
    <property type="component" value="Unassembled WGS sequence"/>
</dbReference>
<keyword evidence="4" id="KW-1185">Reference proteome</keyword>
<dbReference type="InterPro" id="IPR036162">
    <property type="entry name" value="Resolvase-like_N_sf"/>
</dbReference>
<dbReference type="InterPro" id="IPR025827">
    <property type="entry name" value="Zn_ribbon_recom_dom"/>
</dbReference>
<dbReference type="InterPro" id="IPR006119">
    <property type="entry name" value="Resolv_N"/>
</dbReference>
<evidence type="ECO:0000256" key="1">
    <source>
        <dbReference type="SAM" id="MobiDB-lite"/>
    </source>
</evidence>
<dbReference type="PANTHER" id="PTHR30461:SF23">
    <property type="entry name" value="DNA RECOMBINASE-RELATED"/>
    <property type="match status" value="1"/>
</dbReference>
<comment type="caution">
    <text evidence="3">The sequence shown here is derived from an EMBL/GenBank/DDBJ whole genome shotgun (WGS) entry which is preliminary data.</text>
</comment>
<name>A0ABX1VIF8_9PLAN</name>
<organism evidence="3 4">
    <name type="scientific">Alienimonas chondri</name>
    <dbReference type="NCBI Taxonomy" id="2681879"/>
    <lineage>
        <taxon>Bacteria</taxon>
        <taxon>Pseudomonadati</taxon>
        <taxon>Planctomycetota</taxon>
        <taxon>Planctomycetia</taxon>
        <taxon>Planctomycetales</taxon>
        <taxon>Planctomycetaceae</taxon>
        <taxon>Alienimonas</taxon>
    </lineage>
</organism>
<sequence>MSDKSKPLRIGGYYRVSTDDQADRGESLAVQKAAITSDAAALGGTVVEWYGGSEHGTAGHARPELARLLRDAEAGKFDAVMVFDLTRFSRDAATGEENKKRLRRCGVRFFVRTAESDPYDPNHGLTDGVQLLVADHSAKVQRKKSIESRISRARKGWPAAGRLPFGRDFDRDKGWSVIEEKKALIREVAARYLAGESMERMAREKKMNQATLHRTLTRRSGGTWMQTFTDPEFGISETVPTPVPPLLDDKTIAAVLERAQYNKNYGTERRIDRYLLRGMVYCGACGYTMQGQLGRGGKDAYYRHPYKCGGGGCDIRPRPFVRCADLEDAVTRVLFDVLGDEAAITAAIRRAEPDAEANARMRSEAAGLRAQIAKLDEGRQRVIGLVERGTVTDDEADARLRKNADKRAKAADDLAGVERRLQNVPAPGDVAAVARKASASFREKVAAAKRRMLIQCGPEHLIGAHRRSLFEDVLVGSGPDGRPAGVYVYERPGERPYTNGRRWNFAVRGMLTDATGVTESEALSYCRTATTSTPAAPPTRTATPASRASVDS</sequence>
<accession>A0ABX1VIF8</accession>
<dbReference type="SUPFAM" id="SSF53041">
    <property type="entry name" value="Resolvase-like"/>
    <property type="match status" value="1"/>
</dbReference>
<dbReference type="PANTHER" id="PTHR30461">
    <property type="entry name" value="DNA-INVERTASE FROM LAMBDOID PROPHAGE"/>
    <property type="match status" value="1"/>
</dbReference>
<protein>
    <recommendedName>
        <fullName evidence="2">Resolvase/invertase-type recombinase catalytic domain-containing protein</fullName>
    </recommendedName>
</protein>